<gene>
    <name evidence="1" type="ORF">C480_00362</name>
</gene>
<comment type="caution">
    <text evidence="1">The sequence shown here is derived from an EMBL/GenBank/DDBJ whole genome shotgun (WGS) entry which is preliminary data.</text>
</comment>
<dbReference type="Proteomes" id="UP000011591">
    <property type="component" value="Unassembled WGS sequence"/>
</dbReference>
<sequence>MKRANPTRKRYACEIQVSRGSAIADELEQAIDRKDPITIVPS</sequence>
<name>M0BKV7_9EURY</name>
<protein>
    <submittedName>
        <fullName evidence="1">Twitching motility protein PilT</fullName>
    </submittedName>
</protein>
<proteinExistence type="predicted"/>
<dbReference type="AlphaFoldDB" id="M0BKV7"/>
<evidence type="ECO:0000313" key="1">
    <source>
        <dbReference type="EMBL" id="ELZ11501.1"/>
    </source>
</evidence>
<evidence type="ECO:0000313" key="2">
    <source>
        <dbReference type="Proteomes" id="UP000011591"/>
    </source>
</evidence>
<dbReference type="RefSeq" id="WP_006663642.1">
    <property type="nucleotide sequence ID" value="NZ_AOIP01000003.1"/>
</dbReference>
<reference evidence="1 2" key="1">
    <citation type="journal article" date="2014" name="PLoS Genet.">
        <title>Phylogenetically driven sequencing of extremely halophilic archaea reveals strategies for static and dynamic osmo-response.</title>
        <authorList>
            <person name="Becker E.A."/>
            <person name="Seitzer P.M."/>
            <person name="Tritt A."/>
            <person name="Larsen D."/>
            <person name="Krusor M."/>
            <person name="Yao A.I."/>
            <person name="Wu D."/>
            <person name="Madern D."/>
            <person name="Eisen J.A."/>
            <person name="Darling A.E."/>
            <person name="Facciotti M.T."/>
        </authorList>
    </citation>
    <scope>NUCLEOTIDE SEQUENCE [LARGE SCALE GENOMIC DNA]</scope>
    <source>
        <strain evidence="1 2">DSM 13077</strain>
    </source>
</reference>
<organism evidence="1 2">
    <name type="scientific">Natrialba aegyptia DSM 13077</name>
    <dbReference type="NCBI Taxonomy" id="1227491"/>
    <lineage>
        <taxon>Archaea</taxon>
        <taxon>Methanobacteriati</taxon>
        <taxon>Methanobacteriota</taxon>
        <taxon>Stenosarchaea group</taxon>
        <taxon>Halobacteria</taxon>
        <taxon>Halobacteriales</taxon>
        <taxon>Natrialbaceae</taxon>
        <taxon>Natrialba</taxon>
    </lineage>
</organism>
<keyword evidence="2" id="KW-1185">Reference proteome</keyword>
<accession>M0BKV7</accession>
<dbReference type="EMBL" id="AOIP01000003">
    <property type="protein sequence ID" value="ELZ11501.1"/>
    <property type="molecule type" value="Genomic_DNA"/>
</dbReference>
<dbReference type="PATRIC" id="fig|1227491.4.peg.75"/>